<proteinExistence type="predicted"/>
<dbReference type="EMBL" id="SNXE01000002">
    <property type="protein sequence ID" value="TDP11641.1"/>
    <property type="molecule type" value="Genomic_DNA"/>
</dbReference>
<organism evidence="1 2">
    <name type="scientific">Roseateles asaccharophilus</name>
    <dbReference type="NCBI Taxonomy" id="582607"/>
    <lineage>
        <taxon>Bacteria</taxon>
        <taxon>Pseudomonadati</taxon>
        <taxon>Pseudomonadota</taxon>
        <taxon>Betaproteobacteria</taxon>
        <taxon>Burkholderiales</taxon>
        <taxon>Sphaerotilaceae</taxon>
        <taxon>Roseateles</taxon>
    </lineage>
</organism>
<protein>
    <submittedName>
        <fullName evidence="1">Uncharacterized protein</fullName>
    </submittedName>
</protein>
<accession>A0A4R6N7X3</accession>
<reference evidence="1 2" key="1">
    <citation type="submission" date="2019-03" db="EMBL/GenBank/DDBJ databases">
        <title>Genomic Encyclopedia of Type Strains, Phase IV (KMG-IV): sequencing the most valuable type-strain genomes for metagenomic binning, comparative biology and taxonomic classification.</title>
        <authorList>
            <person name="Goeker M."/>
        </authorList>
    </citation>
    <scope>NUCLEOTIDE SEQUENCE [LARGE SCALE GENOMIC DNA]</scope>
    <source>
        <strain evidence="1 2">DSM 25082</strain>
    </source>
</reference>
<sequence>MHQPSAYRQTYQPAPALRLPRWLLSLWYWF</sequence>
<gene>
    <name evidence="1" type="ORF">DFR39_10212</name>
</gene>
<name>A0A4R6N7X3_9BURK</name>
<dbReference type="Proteomes" id="UP000295357">
    <property type="component" value="Unassembled WGS sequence"/>
</dbReference>
<comment type="caution">
    <text evidence="1">The sequence shown here is derived from an EMBL/GenBank/DDBJ whole genome shotgun (WGS) entry which is preliminary data.</text>
</comment>
<evidence type="ECO:0000313" key="2">
    <source>
        <dbReference type="Proteomes" id="UP000295357"/>
    </source>
</evidence>
<keyword evidence="2" id="KW-1185">Reference proteome</keyword>
<evidence type="ECO:0000313" key="1">
    <source>
        <dbReference type="EMBL" id="TDP11641.1"/>
    </source>
</evidence>
<dbReference type="AlphaFoldDB" id="A0A4R6N7X3"/>